<feature type="chain" id="PRO_5027714758" description="Hydrophobin-like protein" evidence="1">
    <location>
        <begin position="17"/>
        <end position="109"/>
    </location>
</feature>
<keyword evidence="1" id="KW-0732">Signal</keyword>
<protein>
    <recommendedName>
        <fullName evidence="4">Hydrophobin-like protein</fullName>
    </recommendedName>
</protein>
<sequence length="109" mass="11752">MRTFAILGLLAGFAAAGMVTLEPRKAEPDPRYTPVTGTKCCSSEPTEDINNYCKNVNLTAYCCSNIRSDQGTGCDGGIGWTTGRLIQMTRWDSRSACKAANRFGFIGCV</sequence>
<dbReference type="AlphaFoldDB" id="A0A6P8AXP0"/>
<gene>
    <name evidence="3" type="ORF">PgNI_10923</name>
</gene>
<reference evidence="2 3" key="1">
    <citation type="journal article" date="2019" name="Mol. Biol. Evol.">
        <title>Blast fungal genomes show frequent chromosomal changes, gene gains and losses, and effector gene turnover.</title>
        <authorList>
            <person name="Gomez Luciano L.B."/>
            <person name="Jason Tsai I."/>
            <person name="Chuma I."/>
            <person name="Tosa Y."/>
            <person name="Chen Y.H."/>
            <person name="Li J.Y."/>
            <person name="Li M.Y."/>
            <person name="Jade Lu M.Y."/>
            <person name="Nakayashiki H."/>
            <person name="Li W.H."/>
        </authorList>
    </citation>
    <scope>NUCLEOTIDE SEQUENCE [LARGE SCALE GENOMIC DNA]</scope>
    <source>
        <strain evidence="2 3">NI907</strain>
    </source>
</reference>
<evidence type="ECO:0000256" key="1">
    <source>
        <dbReference type="SAM" id="SignalP"/>
    </source>
</evidence>
<dbReference type="RefSeq" id="XP_030979632.1">
    <property type="nucleotide sequence ID" value="XM_031130897.1"/>
</dbReference>
<accession>A0A6P8AXP0</accession>
<evidence type="ECO:0000313" key="2">
    <source>
        <dbReference type="Proteomes" id="UP000515153"/>
    </source>
</evidence>
<feature type="signal peptide" evidence="1">
    <location>
        <begin position="1"/>
        <end position="16"/>
    </location>
</feature>
<reference evidence="3" key="2">
    <citation type="submission" date="2019-10" db="EMBL/GenBank/DDBJ databases">
        <authorList>
            <consortium name="NCBI Genome Project"/>
        </authorList>
    </citation>
    <scope>NUCLEOTIDE SEQUENCE</scope>
    <source>
        <strain evidence="3">NI907</strain>
    </source>
</reference>
<name>A0A6P8AXP0_PYRGI</name>
<evidence type="ECO:0000313" key="3">
    <source>
        <dbReference type="RefSeq" id="XP_030979632.1"/>
    </source>
</evidence>
<proteinExistence type="predicted"/>
<dbReference type="GeneID" id="41965802"/>
<evidence type="ECO:0008006" key="4">
    <source>
        <dbReference type="Google" id="ProtNLM"/>
    </source>
</evidence>
<dbReference type="Pfam" id="PF19951">
    <property type="entry name" value="DUF6413"/>
    <property type="match status" value="1"/>
</dbReference>
<dbReference type="InterPro" id="IPR045634">
    <property type="entry name" value="DUF6413"/>
</dbReference>
<keyword evidence="2" id="KW-1185">Reference proteome</keyword>
<dbReference type="Proteomes" id="UP000515153">
    <property type="component" value="Chromosome VII"/>
</dbReference>
<dbReference type="KEGG" id="pgri:PgNI_10923"/>
<organism evidence="2 3">
    <name type="scientific">Pyricularia grisea</name>
    <name type="common">Crabgrass-specific blast fungus</name>
    <name type="synonym">Magnaporthe grisea</name>
    <dbReference type="NCBI Taxonomy" id="148305"/>
    <lineage>
        <taxon>Eukaryota</taxon>
        <taxon>Fungi</taxon>
        <taxon>Dikarya</taxon>
        <taxon>Ascomycota</taxon>
        <taxon>Pezizomycotina</taxon>
        <taxon>Sordariomycetes</taxon>
        <taxon>Sordariomycetidae</taxon>
        <taxon>Magnaporthales</taxon>
        <taxon>Pyriculariaceae</taxon>
        <taxon>Pyricularia</taxon>
    </lineage>
</organism>
<reference evidence="3" key="3">
    <citation type="submission" date="2025-08" db="UniProtKB">
        <authorList>
            <consortium name="RefSeq"/>
        </authorList>
    </citation>
    <scope>IDENTIFICATION</scope>
    <source>
        <strain evidence="3">NI907</strain>
    </source>
</reference>